<dbReference type="Proteomes" id="UP000018542">
    <property type="component" value="Chromosome"/>
</dbReference>
<accession>V5SIW3</accession>
<feature type="domain" description="Autotransporter" evidence="2">
    <location>
        <begin position="666"/>
        <end position="941"/>
    </location>
</feature>
<evidence type="ECO:0000256" key="1">
    <source>
        <dbReference type="SAM" id="MobiDB-lite"/>
    </source>
</evidence>
<name>V5SIW3_9HYPH</name>
<dbReference type="SUPFAM" id="SSF103515">
    <property type="entry name" value="Autotransporter"/>
    <property type="match status" value="1"/>
</dbReference>
<dbReference type="InterPro" id="IPR005546">
    <property type="entry name" value="Autotransporte_beta"/>
</dbReference>
<dbReference type="NCBIfam" id="TIGR04393">
    <property type="entry name" value="rpt_T5SS_PEPC"/>
    <property type="match status" value="5"/>
</dbReference>
<dbReference type="SUPFAM" id="SSF51126">
    <property type="entry name" value="Pectin lyase-like"/>
    <property type="match status" value="1"/>
</dbReference>
<keyword evidence="4" id="KW-1185">Reference proteome</keyword>
<dbReference type="KEGG" id="hni:W911_16745"/>
<proteinExistence type="predicted"/>
<dbReference type="InterPro" id="IPR036709">
    <property type="entry name" value="Autotransporte_beta_dom_sf"/>
</dbReference>
<dbReference type="GO" id="GO:0019867">
    <property type="term" value="C:outer membrane"/>
    <property type="evidence" value="ECO:0007669"/>
    <property type="project" value="InterPro"/>
</dbReference>
<dbReference type="Pfam" id="PF03797">
    <property type="entry name" value="Autotransporter"/>
    <property type="match status" value="1"/>
</dbReference>
<dbReference type="EMBL" id="CP006912">
    <property type="protein sequence ID" value="AHB50432.1"/>
    <property type="molecule type" value="Genomic_DNA"/>
</dbReference>
<dbReference type="AlphaFoldDB" id="V5SIW3"/>
<dbReference type="InterPro" id="IPR006315">
    <property type="entry name" value="OM_autotransptr_brl_dom"/>
</dbReference>
<dbReference type="InterPro" id="IPR030895">
    <property type="entry name" value="T5SS_PEPC_rpt"/>
</dbReference>
<organism evidence="3 4">
    <name type="scientific">Hyphomicrobium nitrativorans NL23</name>
    <dbReference type="NCBI Taxonomy" id="1029756"/>
    <lineage>
        <taxon>Bacteria</taxon>
        <taxon>Pseudomonadati</taxon>
        <taxon>Pseudomonadota</taxon>
        <taxon>Alphaproteobacteria</taxon>
        <taxon>Hyphomicrobiales</taxon>
        <taxon>Hyphomicrobiaceae</taxon>
        <taxon>Hyphomicrobium</taxon>
    </lineage>
</organism>
<dbReference type="PATRIC" id="fig|1029756.8.peg.3488"/>
<sequence>MTCLAAYATPDRASAQVIVTGDVTPAGAQSPVWNVPDGIDLIVGEVADGTMSIIGNAQVHSEYGILGRAAGASGSVTIQGLGAAWNVDFLTVGWEGEGVLTVGPDGTLRTEAVAVGSDAPYQGIVTVAGQGAAWISSDRITVAFNGGEIRVENGGSVRAYALDIADDDDTRGFVRVDGPGSTVTIITDLIVGRYGAGHLVIADGGVLTSQFALIANEDDSVGSIIVSGVGSRWQNTTEMKIGDFGHGTMNVDEGGVVVTNIGIIGDDSPGIGEVEVTGSGSRWDNSTDLTVGRLGRGNLTVSQGGHVSAASVTIASIAGSTGTLAIGAALGDAATASGTLAASAISFGAGTGTLAFNHTDTGYAFGVAISGSGAIAHASGATTYTGDGSAFSGLTTVSGGTFNVGNATGGTLGGSLNVSAGAGLGGIGTIGSGAGSLVTVAAGGFHAPGNSIGTQTIDGNYVLRGTFVVEGTPSETDRLNVTGAADIAGATLELDLSPATAGSWSPINGPFTLISAASRTGEFASVVHSLLFLDHDIEYRADGVLLTLLRNDIDFASAAETPNQNAAANAFDQLGAGHPIWDLIAIMTDETDARAAFDALSGEIHASALTALMQNSHFVRNAMNDRLRAAFGGGTSSATTNTAAMTPAYSLGGPGRGTRGDVQTSRPPQGLVAWSTAFGSWGEHDGDGNAASLSTRNGGVLFGLDGDIASARAGLFGGFSRTDFNSRARASSGESDNYHLGLYAGRMWSALALRAGLAYTWHEVETDRTVAFPGFNEQIEASYDSGTFQAFGELGYRLGTRASFLEPFANLAHVNLRRDSYAETGGAAALSTASETHDTTFTTIGLRAEAVVWAGATVVTARGLVGWRHAFGDIAPSATHAAVDAGPFTVLGTPLAANAAVIEAGIDAVLADDVTFGVAYHGQLASDADEHGLSAKIGVRF</sequence>
<evidence type="ECO:0000313" key="4">
    <source>
        <dbReference type="Proteomes" id="UP000018542"/>
    </source>
</evidence>
<gene>
    <name evidence="3" type="ORF">W911_16745</name>
</gene>
<dbReference type="InterPro" id="IPR011050">
    <property type="entry name" value="Pectin_lyase_fold/virulence"/>
</dbReference>
<protein>
    <recommendedName>
        <fullName evidence="2">Autotransporter domain-containing protein</fullName>
    </recommendedName>
</protein>
<evidence type="ECO:0000259" key="2">
    <source>
        <dbReference type="PROSITE" id="PS51208"/>
    </source>
</evidence>
<dbReference type="PROSITE" id="PS51208">
    <property type="entry name" value="AUTOTRANSPORTER"/>
    <property type="match status" value="1"/>
</dbReference>
<reference evidence="3 4" key="1">
    <citation type="journal article" date="2014" name="Genome Announc.">
        <title>Complete Genome Sequence of Hyphomicrobium nitrativorans Strain NL23, a Denitrifying Bacterium Isolated from Biofilm of a Methanol-Fed Denitrification System Treating Seawater at the Montreal Biodome.</title>
        <authorList>
            <person name="Martineau C."/>
            <person name="Villeneuve C."/>
            <person name="Mauffrey F."/>
            <person name="Villemur R."/>
        </authorList>
    </citation>
    <scope>NUCLEOTIDE SEQUENCE [LARGE SCALE GENOMIC DNA]</scope>
    <source>
        <strain evidence="3">NL23</strain>
    </source>
</reference>
<dbReference type="HOGENOM" id="CLU_005887_4_0_5"/>
<dbReference type="Gene3D" id="2.40.128.130">
    <property type="entry name" value="Autotransporter beta-domain"/>
    <property type="match status" value="1"/>
</dbReference>
<evidence type="ECO:0000313" key="3">
    <source>
        <dbReference type="EMBL" id="AHB50432.1"/>
    </source>
</evidence>
<dbReference type="STRING" id="1029756.W911_16745"/>
<feature type="region of interest" description="Disordered" evidence="1">
    <location>
        <begin position="646"/>
        <end position="666"/>
    </location>
</feature>
<dbReference type="SMART" id="SM00869">
    <property type="entry name" value="Autotransporter"/>
    <property type="match status" value="1"/>
</dbReference>
<dbReference type="NCBIfam" id="TIGR01414">
    <property type="entry name" value="autotrans_barl"/>
    <property type="match status" value="1"/>
</dbReference>